<keyword evidence="3" id="KW-1185">Reference proteome</keyword>
<dbReference type="Proteomes" id="UP000809789">
    <property type="component" value="Unassembled WGS sequence"/>
</dbReference>
<evidence type="ECO:0000313" key="2">
    <source>
        <dbReference type="EMBL" id="KAG8625858.1"/>
    </source>
</evidence>
<feature type="compositionally biased region" description="Basic residues" evidence="1">
    <location>
        <begin position="251"/>
        <end position="263"/>
    </location>
</feature>
<feature type="region of interest" description="Disordered" evidence="1">
    <location>
        <begin position="19"/>
        <end position="78"/>
    </location>
</feature>
<sequence>MTCTLLGKLQYCVDEVGKANEEDSGERIQETTATPADTPASNPSSSSSCPKARPATPSRASPQITAEDKPDIITTSTNTDDPEWELLINLYLLGHFLLDLPFTNKVIDAMINKWHADQRWPCGYAGLVFRETGEDTPLRRLIVDFHIYMGLGRQTEQETFDTDGDEVLFLKEVNRALGKLKWDRFEHEWFERPEPWEEDGYSVRTGFVNDGQKRRVIFTCCIADRLPSVVFRIYSQWIYTGVAQTQSPEKGRRKSSQQSRKRKRDDDGETMHKPIRGSEPKKGWVKKGGRKTGDYFDLNGPEADRLRARRAAAETAKAAATSAVTSSVTSTATIGVTTSSEEDHPEDEEWSLMVDLYLLAQFLIDDALASHMTEAMMTKFRAEHEVPLYLAERIYDNTAPDDPLRKMLVDLHIYSGRGKQIEEGVAHMDGDNAKEFLLDAFQGMRDNMVHNQDHKWLRDSGIELLEPWEADTCRYHDHKTSEEQRKCKSKTR</sequence>
<feature type="compositionally biased region" description="Basic and acidic residues" evidence="1">
    <location>
        <begin position="264"/>
        <end position="282"/>
    </location>
</feature>
<gene>
    <name evidence="2" type="ORF">KVT40_006259</name>
</gene>
<feature type="compositionally biased region" description="Basic and acidic residues" evidence="1">
    <location>
        <begin position="19"/>
        <end position="29"/>
    </location>
</feature>
<dbReference type="OrthoDB" id="1022638at2759"/>
<reference evidence="2" key="1">
    <citation type="submission" date="2021-07" db="EMBL/GenBank/DDBJ databases">
        <title>Elsinoe batatas strain:CRI-CJ2 Genome sequencing and assembly.</title>
        <authorList>
            <person name="Huang L."/>
        </authorList>
    </citation>
    <scope>NUCLEOTIDE SEQUENCE</scope>
    <source>
        <strain evidence="2">CRI-CJ2</strain>
    </source>
</reference>
<dbReference type="EMBL" id="JAESVG020000007">
    <property type="protein sequence ID" value="KAG8625858.1"/>
    <property type="molecule type" value="Genomic_DNA"/>
</dbReference>
<evidence type="ECO:0000256" key="1">
    <source>
        <dbReference type="SAM" id="MobiDB-lite"/>
    </source>
</evidence>
<evidence type="ECO:0000313" key="3">
    <source>
        <dbReference type="Proteomes" id="UP000809789"/>
    </source>
</evidence>
<dbReference type="AlphaFoldDB" id="A0A8K0PG07"/>
<comment type="caution">
    <text evidence="2">The sequence shown here is derived from an EMBL/GenBank/DDBJ whole genome shotgun (WGS) entry which is preliminary data.</text>
</comment>
<feature type="compositionally biased region" description="Low complexity" evidence="1">
    <location>
        <begin position="31"/>
        <end position="55"/>
    </location>
</feature>
<proteinExistence type="predicted"/>
<organism evidence="2 3">
    <name type="scientific">Elsinoe batatas</name>
    <dbReference type="NCBI Taxonomy" id="2601811"/>
    <lineage>
        <taxon>Eukaryota</taxon>
        <taxon>Fungi</taxon>
        <taxon>Dikarya</taxon>
        <taxon>Ascomycota</taxon>
        <taxon>Pezizomycotina</taxon>
        <taxon>Dothideomycetes</taxon>
        <taxon>Dothideomycetidae</taxon>
        <taxon>Myriangiales</taxon>
        <taxon>Elsinoaceae</taxon>
        <taxon>Elsinoe</taxon>
    </lineage>
</organism>
<name>A0A8K0PG07_9PEZI</name>
<protein>
    <submittedName>
        <fullName evidence="2">Uncharacterized protein</fullName>
    </submittedName>
</protein>
<feature type="region of interest" description="Disordered" evidence="1">
    <location>
        <begin position="245"/>
        <end position="288"/>
    </location>
</feature>
<accession>A0A8K0PG07</accession>